<dbReference type="RefSeq" id="WP_084733618.1">
    <property type="nucleotide sequence ID" value="NZ_HF571038.1"/>
</dbReference>
<reference evidence="6 7" key="1">
    <citation type="journal article" date="2013" name="ISME J.">
        <title>A metabolic model for members of the genus Tetrasphaera involved in enhanced biological phosphorus removal.</title>
        <authorList>
            <person name="Kristiansen R."/>
            <person name="Nguyen H.T.T."/>
            <person name="Saunders A.M."/>
            <person name="Nielsen J.L."/>
            <person name="Wimmer R."/>
            <person name="Le V.Q."/>
            <person name="McIlroy S.J."/>
            <person name="Petrovski S."/>
            <person name="Seviour R.J."/>
            <person name="Calteau A."/>
            <person name="Nielsen K.L."/>
            <person name="Nielsen P.H."/>
        </authorList>
    </citation>
    <scope>NUCLEOTIDE SEQUENCE [LARGE SCALE GENOMIC DNA]</scope>
    <source>
        <strain evidence="6 7">Ben 74</strain>
    </source>
</reference>
<name>A0A077MEG4_9MICO</name>
<organism evidence="6 7">
    <name type="scientific">Nostocoides jenkinsii Ben 74</name>
    <dbReference type="NCBI Taxonomy" id="1193518"/>
    <lineage>
        <taxon>Bacteria</taxon>
        <taxon>Bacillati</taxon>
        <taxon>Actinomycetota</taxon>
        <taxon>Actinomycetes</taxon>
        <taxon>Micrococcales</taxon>
        <taxon>Intrasporangiaceae</taxon>
        <taxon>Nostocoides</taxon>
    </lineage>
</organism>
<dbReference type="CDD" id="cd02883">
    <property type="entry name" value="NUDIX_Hydrolase"/>
    <property type="match status" value="1"/>
</dbReference>
<dbReference type="GO" id="GO:0016787">
    <property type="term" value="F:hydrolase activity"/>
    <property type="evidence" value="ECO:0007669"/>
    <property type="project" value="UniProtKB-KW"/>
</dbReference>
<dbReference type="InterPro" id="IPR000086">
    <property type="entry name" value="NUDIX_hydrolase_dom"/>
</dbReference>
<dbReference type="EMBL" id="CAJC01000147">
    <property type="protein sequence ID" value="CCI53337.1"/>
    <property type="molecule type" value="Genomic_DNA"/>
</dbReference>
<evidence type="ECO:0000256" key="4">
    <source>
        <dbReference type="RuleBase" id="RU003476"/>
    </source>
</evidence>
<evidence type="ECO:0000256" key="3">
    <source>
        <dbReference type="ARBA" id="ARBA00022801"/>
    </source>
</evidence>
<evidence type="ECO:0000259" key="5">
    <source>
        <dbReference type="PROSITE" id="PS51462"/>
    </source>
</evidence>
<evidence type="ECO:0000256" key="2">
    <source>
        <dbReference type="ARBA" id="ARBA00005582"/>
    </source>
</evidence>
<dbReference type="AlphaFoldDB" id="A0A077MEG4"/>
<dbReference type="Proteomes" id="UP000035720">
    <property type="component" value="Unassembled WGS sequence"/>
</dbReference>
<proteinExistence type="inferred from homology"/>
<keyword evidence="3 4" id="KW-0378">Hydrolase</keyword>
<dbReference type="Pfam" id="PF00293">
    <property type="entry name" value="NUDIX"/>
    <property type="match status" value="1"/>
</dbReference>
<comment type="caution">
    <text evidence="6">The sequence shown here is derived from an EMBL/GenBank/DDBJ whole genome shotgun (WGS) entry which is preliminary data.</text>
</comment>
<dbReference type="PANTHER" id="PTHR43046:SF14">
    <property type="entry name" value="MUTT_NUDIX FAMILY PROTEIN"/>
    <property type="match status" value="1"/>
</dbReference>
<evidence type="ECO:0000313" key="6">
    <source>
        <dbReference type="EMBL" id="CCI53337.1"/>
    </source>
</evidence>
<dbReference type="PROSITE" id="PS51462">
    <property type="entry name" value="NUDIX"/>
    <property type="match status" value="1"/>
</dbReference>
<evidence type="ECO:0000313" key="7">
    <source>
        <dbReference type="Proteomes" id="UP000035720"/>
    </source>
</evidence>
<dbReference type="InterPro" id="IPR015797">
    <property type="entry name" value="NUDIX_hydrolase-like_dom_sf"/>
</dbReference>
<dbReference type="Gene3D" id="3.90.79.10">
    <property type="entry name" value="Nucleoside Triphosphate Pyrophosphohydrolase"/>
    <property type="match status" value="1"/>
</dbReference>
<dbReference type="InterPro" id="IPR025109">
    <property type="entry name" value="DUF4031"/>
</dbReference>
<protein>
    <recommendedName>
        <fullName evidence="5">Nudix hydrolase domain-containing protein</fullName>
    </recommendedName>
</protein>
<dbReference type="PRINTS" id="PR00502">
    <property type="entry name" value="NUDIXFAMILY"/>
</dbReference>
<sequence>MTIWIDPPAWPAHDRLWSHLISDSSVEELHAFAARAGVPERGFEGDHYDIPQERYAAAVALGAQVTATANIVRLLQDSGLRLRKRKGERGIARVLGVSFPDGSRADVDFVRGTRPTPDAATFAATVYVRDAADNWLLVWSRRRQEWSAPGGWREPGETVVETACRETREETGVVLDPSRLRPVAYERFHPLPDRAPWPVPGGLFLAVFQAEVAGVTPSVIGLPDEPATWCTRADALAKIETAWWAPLARAVLSW</sequence>
<dbReference type="InterPro" id="IPR020476">
    <property type="entry name" value="Nudix_hydrolase"/>
</dbReference>
<comment type="similarity">
    <text evidence="2 4">Belongs to the Nudix hydrolase family.</text>
</comment>
<accession>A0A077MEG4</accession>
<evidence type="ECO:0000256" key="1">
    <source>
        <dbReference type="ARBA" id="ARBA00001946"/>
    </source>
</evidence>
<dbReference type="InterPro" id="IPR020084">
    <property type="entry name" value="NUDIX_hydrolase_CS"/>
</dbReference>
<dbReference type="Pfam" id="PF13223">
    <property type="entry name" value="DUF4031"/>
    <property type="match status" value="1"/>
</dbReference>
<dbReference type="STRING" id="1193518.BN13_370008"/>
<comment type="cofactor">
    <cofactor evidence="1">
        <name>Mg(2+)</name>
        <dbReference type="ChEBI" id="CHEBI:18420"/>
    </cofactor>
</comment>
<dbReference type="PROSITE" id="PS00893">
    <property type="entry name" value="NUDIX_BOX"/>
    <property type="match status" value="1"/>
</dbReference>
<feature type="domain" description="Nudix hydrolase" evidence="5">
    <location>
        <begin position="117"/>
        <end position="252"/>
    </location>
</feature>
<dbReference type="SUPFAM" id="SSF55811">
    <property type="entry name" value="Nudix"/>
    <property type="match status" value="1"/>
</dbReference>
<dbReference type="OrthoDB" id="9808993at2"/>
<dbReference type="PANTHER" id="PTHR43046">
    <property type="entry name" value="GDP-MANNOSE MANNOSYL HYDROLASE"/>
    <property type="match status" value="1"/>
</dbReference>
<keyword evidence="7" id="KW-1185">Reference proteome</keyword>
<gene>
    <name evidence="6" type="ORF">BN13_370008</name>
</gene>